<feature type="compositionally biased region" description="Low complexity" evidence="1">
    <location>
        <begin position="559"/>
        <end position="576"/>
    </location>
</feature>
<dbReference type="InterPro" id="IPR000299">
    <property type="entry name" value="FERM_domain"/>
</dbReference>
<dbReference type="SUPFAM" id="SSF50729">
    <property type="entry name" value="PH domain-like"/>
    <property type="match status" value="1"/>
</dbReference>
<dbReference type="GO" id="GO:0005856">
    <property type="term" value="C:cytoskeleton"/>
    <property type="evidence" value="ECO:0007669"/>
    <property type="project" value="TreeGrafter"/>
</dbReference>
<dbReference type="Pfam" id="PF09379">
    <property type="entry name" value="FERM_N"/>
    <property type="match status" value="1"/>
</dbReference>
<feature type="region of interest" description="Disordered" evidence="1">
    <location>
        <begin position="433"/>
        <end position="453"/>
    </location>
</feature>
<dbReference type="PROSITE" id="PS50057">
    <property type="entry name" value="FERM_3"/>
    <property type="match status" value="1"/>
</dbReference>
<dbReference type="InterPro" id="IPR029071">
    <property type="entry name" value="Ubiquitin-like_domsf"/>
</dbReference>
<dbReference type="PANTHER" id="PTHR23280">
    <property type="entry name" value="4.1 G PROTEIN"/>
    <property type="match status" value="1"/>
</dbReference>
<evidence type="ECO:0000259" key="2">
    <source>
        <dbReference type="PROSITE" id="PS50057"/>
    </source>
</evidence>
<feature type="domain" description="FERM" evidence="2">
    <location>
        <begin position="79"/>
        <end position="363"/>
    </location>
</feature>
<dbReference type="Gene3D" id="2.30.29.30">
    <property type="entry name" value="Pleckstrin-homology domain (PH domain)/Phosphotyrosine-binding domain (PTB)"/>
    <property type="match status" value="1"/>
</dbReference>
<dbReference type="SUPFAM" id="SSF47031">
    <property type="entry name" value="Second domain of FERM"/>
    <property type="match status" value="1"/>
</dbReference>
<dbReference type="InterPro" id="IPR018979">
    <property type="entry name" value="FERM_N"/>
</dbReference>
<reference evidence="3" key="1">
    <citation type="submission" date="2016-01" db="EMBL/GenBank/DDBJ databases">
        <title>Reference transcriptome for the parasite Schistocephalus solidus: insights into the molecular evolution of parasitism.</title>
        <authorList>
            <person name="Hebert F.O."/>
            <person name="Grambauer S."/>
            <person name="Barber I."/>
            <person name="Landry C.R."/>
            <person name="Aubin-Horth N."/>
        </authorList>
    </citation>
    <scope>NUCLEOTIDE SEQUENCE</scope>
</reference>
<proteinExistence type="predicted"/>
<feature type="compositionally biased region" description="Basic and acidic residues" evidence="1">
    <location>
        <begin position="531"/>
        <end position="550"/>
    </location>
</feature>
<organism evidence="3">
    <name type="scientific">Schistocephalus solidus</name>
    <name type="common">Tapeworm</name>
    <dbReference type="NCBI Taxonomy" id="70667"/>
    <lineage>
        <taxon>Eukaryota</taxon>
        <taxon>Metazoa</taxon>
        <taxon>Spiralia</taxon>
        <taxon>Lophotrochozoa</taxon>
        <taxon>Platyhelminthes</taxon>
        <taxon>Cestoda</taxon>
        <taxon>Eucestoda</taxon>
        <taxon>Diphyllobothriidea</taxon>
        <taxon>Diphyllobothriidae</taxon>
        <taxon>Schistocephalus</taxon>
    </lineage>
</organism>
<dbReference type="InterPro" id="IPR014352">
    <property type="entry name" value="FERM/acyl-CoA-bd_prot_sf"/>
</dbReference>
<dbReference type="PANTHER" id="PTHR23280:SF32">
    <property type="entry name" value="FI22325P1"/>
    <property type="match status" value="1"/>
</dbReference>
<dbReference type="AlphaFoldDB" id="A0A0X3PI33"/>
<dbReference type="Gene3D" id="3.10.20.90">
    <property type="entry name" value="Phosphatidylinositol 3-kinase Catalytic Subunit, Chain A, domain 1"/>
    <property type="match status" value="1"/>
</dbReference>
<evidence type="ECO:0000313" key="3">
    <source>
        <dbReference type="EMBL" id="JAP51454.1"/>
    </source>
</evidence>
<feature type="region of interest" description="Disordered" evidence="1">
    <location>
        <begin position="531"/>
        <end position="576"/>
    </location>
</feature>
<protein>
    <submittedName>
        <fullName evidence="3">FERM domain-containing protein 5</fullName>
    </submittedName>
</protein>
<dbReference type="InterPro" id="IPR018980">
    <property type="entry name" value="FERM_PH-like_C"/>
</dbReference>
<name>A0A0X3PI33_SCHSO</name>
<dbReference type="Gene3D" id="1.20.80.10">
    <property type="match status" value="1"/>
</dbReference>
<dbReference type="SMART" id="SM00295">
    <property type="entry name" value="B41"/>
    <property type="match status" value="1"/>
</dbReference>
<dbReference type="Pfam" id="PF00373">
    <property type="entry name" value="FERM_M"/>
    <property type="match status" value="1"/>
</dbReference>
<sequence>FQYLKEDLIKFYFMAICFVNFIFKRANEHNHWLPRPDLATLGAPKMQVDESRRLGTQTRRNSIFALMNRSSSIPSERKSKVSIQLLDGRKMLVEYEEKLTGYHLLRRIACELGDTEKAKYLGLLVEKSGKVPNWLELSNPVSKEIDDTSHWTLLLRIKFYPADPINEMEPEAFARLLFFQLRHDLAVGRLLGKTEDQCALLAYAIKAEEDLDGVSKSQIENARFRRTSPMVPNFDKSMENEIKAVLIENITMTREAALSAFLKLATRMDTYGVEPFLGKDQHGNGICIGFNHRGLSFFKSSQRVNFFAWKSVTVIDCYGKTLVMSVLLNGATRRIGFKCDNRNQALVLLYRLTEAASFYSTSEAKIKKKSSIGIMKATKIYSWSTESDPPIDEQNTSSCKITYLERTELFRPVLIVSAVPNDQDLTNPSATELEAHETESRVSPMPSEANSTSHPAIVLPKIDITGAVSDQVPLYTDVACSPFVENTLFSFVKSQGSRLNITDFRPSGSIASVCINDIDDDRALAIDKKEDLQGEVDHPNTDSEEKDSKAHFFPKYRQSYGSPTLSSSSASNSVGS</sequence>
<accession>A0A0X3PI33</accession>
<dbReference type="GO" id="GO:0031032">
    <property type="term" value="P:actomyosin structure organization"/>
    <property type="evidence" value="ECO:0007669"/>
    <property type="project" value="TreeGrafter"/>
</dbReference>
<dbReference type="InterPro" id="IPR011993">
    <property type="entry name" value="PH-like_dom_sf"/>
</dbReference>
<evidence type="ECO:0000256" key="1">
    <source>
        <dbReference type="SAM" id="MobiDB-lite"/>
    </source>
</evidence>
<dbReference type="EMBL" id="GEEE01011771">
    <property type="protein sequence ID" value="JAP51454.1"/>
    <property type="molecule type" value="Transcribed_RNA"/>
</dbReference>
<dbReference type="CDD" id="cd01765">
    <property type="entry name" value="FERM_F0_F1"/>
    <property type="match status" value="1"/>
</dbReference>
<gene>
    <name evidence="3" type="primary">FRMD5</name>
    <name evidence="3" type="ORF">TR118656</name>
</gene>
<dbReference type="SUPFAM" id="SSF54236">
    <property type="entry name" value="Ubiquitin-like"/>
    <property type="match status" value="1"/>
</dbReference>
<dbReference type="InterPro" id="IPR019749">
    <property type="entry name" value="Band_41_domain"/>
</dbReference>
<dbReference type="InterPro" id="IPR019748">
    <property type="entry name" value="FERM_central"/>
</dbReference>
<feature type="non-terminal residue" evidence="3">
    <location>
        <position position="1"/>
    </location>
</feature>
<dbReference type="Pfam" id="PF09380">
    <property type="entry name" value="FERM_C"/>
    <property type="match status" value="1"/>
</dbReference>
<dbReference type="InterPro" id="IPR035963">
    <property type="entry name" value="FERM_2"/>
</dbReference>